<accession>A0A1I2ZRR5</accession>
<evidence type="ECO:0000313" key="2">
    <source>
        <dbReference type="Proteomes" id="UP000183635"/>
    </source>
</evidence>
<dbReference type="Pfam" id="PF08786">
    <property type="entry name" value="DcrB"/>
    <property type="match status" value="1"/>
</dbReference>
<dbReference type="InterPro" id="IPR016123">
    <property type="entry name" value="Mog1/PsbP_a/b/a-sand"/>
</dbReference>
<dbReference type="OrthoDB" id="7567255at2"/>
<protein>
    <recommendedName>
        <fullName evidence="3">DUF1795 domain-containing protein</fullName>
    </recommendedName>
</protein>
<dbReference type="SUPFAM" id="SSF55724">
    <property type="entry name" value="Mog1p/PsbP-like"/>
    <property type="match status" value="1"/>
</dbReference>
<evidence type="ECO:0000313" key="1">
    <source>
        <dbReference type="EMBL" id="SFH39781.1"/>
    </source>
</evidence>
<gene>
    <name evidence="1" type="ORF">SAMN04488021_1103</name>
</gene>
<dbReference type="RefSeq" id="WP_074966942.1">
    <property type="nucleotide sequence ID" value="NZ_CBCRYP010000055.1"/>
</dbReference>
<evidence type="ECO:0008006" key="3">
    <source>
        <dbReference type="Google" id="ProtNLM"/>
    </source>
</evidence>
<keyword evidence="2" id="KW-1185">Reference proteome</keyword>
<dbReference type="InterPro" id="IPR014894">
    <property type="entry name" value="DcrB/EagT6"/>
</dbReference>
<dbReference type="Proteomes" id="UP000183635">
    <property type="component" value="Unassembled WGS sequence"/>
</dbReference>
<dbReference type="EMBL" id="FOPU01000010">
    <property type="protein sequence ID" value="SFH39781.1"/>
    <property type="molecule type" value="Genomic_DNA"/>
</dbReference>
<reference evidence="1 2" key="1">
    <citation type="submission" date="2016-10" db="EMBL/GenBank/DDBJ databases">
        <authorList>
            <person name="de Groot N.N."/>
        </authorList>
    </citation>
    <scope>NUCLEOTIDE SEQUENCE [LARGE SCALE GENOMIC DNA]</scope>
    <source>
        <strain evidence="1 2">DSM 8537</strain>
    </source>
</reference>
<organism evidence="1 2">
    <name type="scientific">Paracoccus aminovorans</name>
    <dbReference type="NCBI Taxonomy" id="34004"/>
    <lineage>
        <taxon>Bacteria</taxon>
        <taxon>Pseudomonadati</taxon>
        <taxon>Pseudomonadota</taxon>
        <taxon>Alphaproteobacteria</taxon>
        <taxon>Rhodobacterales</taxon>
        <taxon>Paracoccaceae</taxon>
        <taxon>Paracoccus</taxon>
    </lineage>
</organism>
<proteinExistence type="predicted"/>
<sequence>MSICRTEHFNLTVPDGWADRSMITWVAPPQPGYKVLPNLLCSKGELQRGEDLDKFVNRQLKELMGQVKNFDLVSRRNVMFGGRPAVELLFRMRPQNVMLQQRQIFFQADPAGPGVQTVVATAAREDFDALAPVFEQVLNSVSWNG</sequence>
<dbReference type="STRING" id="34004.SAMN04488021_1103"/>
<dbReference type="Gene3D" id="3.40.1000.10">
    <property type="entry name" value="Mog1/PsbP, alpha/beta/alpha sandwich"/>
    <property type="match status" value="1"/>
</dbReference>
<name>A0A1I2ZRR5_9RHOB</name>
<dbReference type="AlphaFoldDB" id="A0A1I2ZRR5"/>